<dbReference type="Proteomes" id="UP001155144">
    <property type="component" value="Unassembled WGS sequence"/>
</dbReference>
<dbReference type="Pfam" id="PF05685">
    <property type="entry name" value="Uma2"/>
    <property type="match status" value="1"/>
</dbReference>
<dbReference type="Gene3D" id="3.90.1570.10">
    <property type="entry name" value="tt1808, chain A"/>
    <property type="match status" value="1"/>
</dbReference>
<dbReference type="RefSeq" id="WP_259040646.1">
    <property type="nucleotide sequence ID" value="NZ_JANUAB010000011.1"/>
</dbReference>
<dbReference type="SUPFAM" id="SSF52980">
    <property type="entry name" value="Restriction endonuclease-like"/>
    <property type="match status" value="1"/>
</dbReference>
<evidence type="ECO:0000313" key="4">
    <source>
        <dbReference type="Proteomes" id="UP001155057"/>
    </source>
</evidence>
<dbReference type="Proteomes" id="UP001155057">
    <property type="component" value="Unassembled WGS sequence"/>
</dbReference>
<name>A0A9X2QBW7_9BACT</name>
<dbReference type="PANTHER" id="PTHR34107">
    <property type="entry name" value="SLL0198 PROTEIN-RELATED"/>
    <property type="match status" value="1"/>
</dbReference>
<proteinExistence type="predicted"/>
<keyword evidence="2" id="KW-0540">Nuclease</keyword>
<evidence type="ECO:0000313" key="2">
    <source>
        <dbReference type="EMBL" id="MCS3712160.1"/>
    </source>
</evidence>
<reference evidence="2" key="1">
    <citation type="submission" date="2022-08" db="EMBL/GenBank/DDBJ databases">
        <title>Genomic Encyclopedia of Type Strains, Phase V (KMG-V): Genome sequencing to study the core and pangenomes of soil and plant-associated prokaryotes.</title>
        <authorList>
            <person name="Whitman W."/>
        </authorList>
    </citation>
    <scope>NUCLEOTIDE SEQUENCE</scope>
    <source>
        <strain evidence="3">SP3026</strain>
        <strain evidence="2">SP3049</strain>
    </source>
</reference>
<keyword evidence="2" id="KW-0378">Hydrolase</keyword>
<dbReference type="EMBL" id="JANUBL010000022">
    <property type="protein sequence ID" value="MCS4123126.1"/>
    <property type="molecule type" value="Genomic_DNA"/>
</dbReference>
<dbReference type="GO" id="GO:0004519">
    <property type="term" value="F:endonuclease activity"/>
    <property type="evidence" value="ECO:0007669"/>
    <property type="project" value="UniProtKB-KW"/>
</dbReference>
<evidence type="ECO:0000313" key="3">
    <source>
        <dbReference type="EMBL" id="MCS4123126.1"/>
    </source>
</evidence>
<accession>A0A9X2QBW7</accession>
<protein>
    <submittedName>
        <fullName evidence="2">Uma2 family endonuclease</fullName>
    </submittedName>
</protein>
<dbReference type="InterPro" id="IPR011335">
    <property type="entry name" value="Restrct_endonuc-II-like"/>
</dbReference>
<dbReference type="AlphaFoldDB" id="A0A9X2QBW7"/>
<dbReference type="EMBL" id="JANUAE010000030">
    <property type="protein sequence ID" value="MCS3712160.1"/>
    <property type="molecule type" value="Genomic_DNA"/>
</dbReference>
<feature type="domain" description="Putative restriction endonuclease" evidence="1">
    <location>
        <begin position="29"/>
        <end position="147"/>
    </location>
</feature>
<dbReference type="InterPro" id="IPR008538">
    <property type="entry name" value="Uma2"/>
</dbReference>
<dbReference type="InterPro" id="IPR012296">
    <property type="entry name" value="Nuclease_put_TT1808"/>
</dbReference>
<dbReference type="PANTHER" id="PTHR34107:SF4">
    <property type="entry name" value="SLL1222 PROTEIN"/>
    <property type="match status" value="1"/>
</dbReference>
<gene>
    <name evidence="3" type="ORF">GGP45_003497</name>
    <name evidence="2" type="ORF">GGP61_003798</name>
</gene>
<organism evidence="2 4">
    <name type="scientific">Salinibacter ruber</name>
    <dbReference type="NCBI Taxonomy" id="146919"/>
    <lineage>
        <taxon>Bacteria</taxon>
        <taxon>Pseudomonadati</taxon>
        <taxon>Rhodothermota</taxon>
        <taxon>Rhodothermia</taxon>
        <taxon>Rhodothermales</taxon>
        <taxon>Salinibacteraceae</taxon>
        <taxon>Salinibacter</taxon>
    </lineage>
</organism>
<dbReference type="CDD" id="cd06260">
    <property type="entry name" value="DUF820-like"/>
    <property type="match status" value="1"/>
</dbReference>
<sequence length="168" mass="18805">MPTTATPAKEHQERWNEITADPLLRKLPYKVETNHRGQIVLSPHKNRHTFQQKAIQKTLDDLLSGGEAFQELAIATSGGTKQADVVWASSSRIAEMKETGDPTTLAPEICVEVMSESNDWEEMEEKADLYRKAGAEEVWIVDGEEKVHFIAEEEMEGSKIAPGFPRSV</sequence>
<evidence type="ECO:0000259" key="1">
    <source>
        <dbReference type="Pfam" id="PF05685"/>
    </source>
</evidence>
<comment type="caution">
    <text evidence="2">The sequence shown here is derived from an EMBL/GenBank/DDBJ whole genome shotgun (WGS) entry which is preliminary data.</text>
</comment>
<keyword evidence="2" id="KW-0255">Endonuclease</keyword>